<reference evidence="1" key="1">
    <citation type="submission" date="2023-10" db="EMBL/GenBank/DDBJ databases">
        <authorList>
            <person name="Chen Y."/>
            <person name="Shah S."/>
            <person name="Dougan E. K."/>
            <person name="Thang M."/>
            <person name="Chan C."/>
        </authorList>
    </citation>
    <scope>NUCLEOTIDE SEQUENCE [LARGE SCALE GENOMIC DNA]</scope>
</reference>
<feature type="non-terminal residue" evidence="1">
    <location>
        <position position="67"/>
    </location>
</feature>
<name>A0ABN9QEG4_9DINO</name>
<feature type="non-terminal residue" evidence="1">
    <location>
        <position position="1"/>
    </location>
</feature>
<evidence type="ECO:0000313" key="1">
    <source>
        <dbReference type="EMBL" id="CAK0803045.1"/>
    </source>
</evidence>
<gene>
    <name evidence="1" type="ORF">PCOR1329_LOCUS10359</name>
</gene>
<dbReference type="Proteomes" id="UP001189429">
    <property type="component" value="Unassembled WGS sequence"/>
</dbReference>
<keyword evidence="2" id="KW-1185">Reference proteome</keyword>
<dbReference type="EMBL" id="CAUYUJ010002934">
    <property type="protein sequence ID" value="CAK0803045.1"/>
    <property type="molecule type" value="Genomic_DNA"/>
</dbReference>
<accession>A0ABN9QEG4</accession>
<evidence type="ECO:0000313" key="2">
    <source>
        <dbReference type="Proteomes" id="UP001189429"/>
    </source>
</evidence>
<sequence length="67" mass="7577">PMRVLSSDRVATAAICGEVWDASNEVTDIMEQRGNYRTVMVKDIAKLKRDFKGKESELETDCKQLAQ</sequence>
<protein>
    <submittedName>
        <fullName evidence="1">Uncharacterized protein</fullName>
    </submittedName>
</protein>
<organism evidence="1 2">
    <name type="scientific">Prorocentrum cordatum</name>
    <dbReference type="NCBI Taxonomy" id="2364126"/>
    <lineage>
        <taxon>Eukaryota</taxon>
        <taxon>Sar</taxon>
        <taxon>Alveolata</taxon>
        <taxon>Dinophyceae</taxon>
        <taxon>Prorocentrales</taxon>
        <taxon>Prorocentraceae</taxon>
        <taxon>Prorocentrum</taxon>
    </lineage>
</organism>
<comment type="caution">
    <text evidence="1">The sequence shown here is derived from an EMBL/GenBank/DDBJ whole genome shotgun (WGS) entry which is preliminary data.</text>
</comment>
<proteinExistence type="predicted"/>